<name>A0AAN8PT38_PATCE</name>
<gene>
    <name evidence="1" type="ORF">SNE40_010692</name>
</gene>
<dbReference type="EMBL" id="JAZGQO010000007">
    <property type="protein sequence ID" value="KAK6183163.1"/>
    <property type="molecule type" value="Genomic_DNA"/>
</dbReference>
<organism evidence="1 2">
    <name type="scientific">Patella caerulea</name>
    <name type="common">Rayed Mediterranean limpet</name>
    <dbReference type="NCBI Taxonomy" id="87958"/>
    <lineage>
        <taxon>Eukaryota</taxon>
        <taxon>Metazoa</taxon>
        <taxon>Spiralia</taxon>
        <taxon>Lophotrochozoa</taxon>
        <taxon>Mollusca</taxon>
        <taxon>Gastropoda</taxon>
        <taxon>Patellogastropoda</taxon>
        <taxon>Patelloidea</taxon>
        <taxon>Patellidae</taxon>
        <taxon>Patella</taxon>
    </lineage>
</organism>
<protein>
    <submittedName>
        <fullName evidence="1">Uncharacterized protein</fullName>
    </submittedName>
</protein>
<accession>A0AAN8PT38</accession>
<evidence type="ECO:0000313" key="2">
    <source>
        <dbReference type="Proteomes" id="UP001347796"/>
    </source>
</evidence>
<comment type="caution">
    <text evidence="1">The sequence shown here is derived from an EMBL/GenBank/DDBJ whole genome shotgun (WGS) entry which is preliminary data.</text>
</comment>
<sequence>MRLVERFHGEESVADPEALMFKKKSTWTPPPYRDKHLESYLSICDEEIMKAPDQKFFLNLSQHEREALSELRSDYDIVIREADKGSGVVVMDKARYLSEGYRQLDDLSVYRRTDILMLPNSLMRRLPTYMY</sequence>
<keyword evidence="2" id="KW-1185">Reference proteome</keyword>
<reference evidence="1 2" key="1">
    <citation type="submission" date="2024-01" db="EMBL/GenBank/DDBJ databases">
        <title>The genome of the rayed Mediterranean limpet Patella caerulea (Linnaeus, 1758).</title>
        <authorList>
            <person name="Anh-Thu Weber A."/>
            <person name="Halstead-Nussloch G."/>
        </authorList>
    </citation>
    <scope>NUCLEOTIDE SEQUENCE [LARGE SCALE GENOMIC DNA]</scope>
    <source>
        <strain evidence="1">AATW-2023a</strain>
        <tissue evidence="1">Whole specimen</tissue>
    </source>
</reference>
<dbReference type="AlphaFoldDB" id="A0AAN8PT38"/>
<proteinExistence type="predicted"/>
<dbReference type="Proteomes" id="UP001347796">
    <property type="component" value="Unassembled WGS sequence"/>
</dbReference>
<evidence type="ECO:0000313" key="1">
    <source>
        <dbReference type="EMBL" id="KAK6183163.1"/>
    </source>
</evidence>